<dbReference type="AlphaFoldDB" id="A0A6B0U038"/>
<organism evidence="1 2">
    <name type="scientific">Oceanomicrobium pacificus</name>
    <dbReference type="NCBI Taxonomy" id="2692916"/>
    <lineage>
        <taxon>Bacteria</taxon>
        <taxon>Pseudomonadati</taxon>
        <taxon>Pseudomonadota</taxon>
        <taxon>Alphaproteobacteria</taxon>
        <taxon>Rhodobacterales</taxon>
        <taxon>Paracoccaceae</taxon>
        <taxon>Oceanomicrobium</taxon>
    </lineage>
</organism>
<dbReference type="RefSeq" id="WP_160856222.1">
    <property type="nucleotide sequence ID" value="NZ_WUWG01000006.1"/>
</dbReference>
<dbReference type="Proteomes" id="UP000436016">
    <property type="component" value="Unassembled WGS sequence"/>
</dbReference>
<comment type="caution">
    <text evidence="1">The sequence shown here is derived from an EMBL/GenBank/DDBJ whole genome shotgun (WGS) entry which is preliminary data.</text>
</comment>
<evidence type="ECO:0000313" key="1">
    <source>
        <dbReference type="EMBL" id="MXU66594.1"/>
    </source>
</evidence>
<evidence type="ECO:0000313" key="2">
    <source>
        <dbReference type="Proteomes" id="UP000436016"/>
    </source>
</evidence>
<proteinExistence type="predicted"/>
<keyword evidence="2" id="KW-1185">Reference proteome</keyword>
<accession>A0A6B0U038</accession>
<dbReference type="EMBL" id="WUWG01000006">
    <property type="protein sequence ID" value="MXU66594.1"/>
    <property type="molecule type" value="Genomic_DNA"/>
</dbReference>
<dbReference type="Pfam" id="PF11994">
    <property type="entry name" value="DUF3489"/>
    <property type="match status" value="1"/>
</dbReference>
<protein>
    <submittedName>
        <fullName evidence="1">DUF3489 domain-containing protein</fullName>
    </submittedName>
</protein>
<dbReference type="InterPro" id="IPR021880">
    <property type="entry name" value="DUF3489"/>
</dbReference>
<name>A0A6B0U038_9RHOB</name>
<gene>
    <name evidence="1" type="ORF">GSH16_14185</name>
</gene>
<reference evidence="1 2" key="1">
    <citation type="submission" date="2019-12" db="EMBL/GenBank/DDBJ databases">
        <title>Strain KN286 was isolated from seawater, which was collected from Caroline Seamount in the tropical western Pacific.</title>
        <authorList>
            <person name="Wang Q."/>
        </authorList>
    </citation>
    <scope>NUCLEOTIDE SEQUENCE [LARGE SCALE GENOMIC DNA]</scope>
    <source>
        <strain evidence="1 2">KN286</strain>
    </source>
</reference>
<sequence length="52" mass="5633">MAICKATGWQRHSAHAFLSGLRNAGYVLERRADPATGKDAVYCITAEPEAVE</sequence>